<dbReference type="Proteomes" id="UP000276133">
    <property type="component" value="Unassembled WGS sequence"/>
</dbReference>
<keyword evidence="3" id="KW-1185">Reference proteome</keyword>
<dbReference type="PANTHER" id="PTHR23022">
    <property type="entry name" value="TRANSPOSABLE ELEMENT-RELATED"/>
    <property type="match status" value="1"/>
</dbReference>
<evidence type="ECO:0000259" key="1">
    <source>
        <dbReference type="Pfam" id="PF13358"/>
    </source>
</evidence>
<dbReference type="InterPro" id="IPR052338">
    <property type="entry name" value="Transposase_5"/>
</dbReference>
<comment type="caution">
    <text evidence="2">The sequence shown here is derived from an EMBL/GenBank/DDBJ whole genome shotgun (WGS) entry which is preliminary data.</text>
</comment>
<accession>A0A3M7PXN7</accession>
<evidence type="ECO:0000313" key="3">
    <source>
        <dbReference type="Proteomes" id="UP000276133"/>
    </source>
</evidence>
<dbReference type="InterPro" id="IPR012337">
    <property type="entry name" value="RNaseH-like_sf"/>
</dbReference>
<dbReference type="EMBL" id="REGN01008302">
    <property type="protein sequence ID" value="RNA03916.1"/>
    <property type="molecule type" value="Genomic_DNA"/>
</dbReference>
<protein>
    <submittedName>
        <fullName evidence="2">Transposable element Tcb2 transposase</fullName>
    </submittedName>
</protein>
<dbReference type="AlphaFoldDB" id="A0A3M7PXN7"/>
<name>A0A3M7PXN7_BRAPC</name>
<dbReference type="Pfam" id="PF13358">
    <property type="entry name" value="DDE_3"/>
    <property type="match status" value="1"/>
</dbReference>
<proteinExistence type="predicted"/>
<dbReference type="STRING" id="10195.A0A3M7PXN7"/>
<dbReference type="InterPro" id="IPR036397">
    <property type="entry name" value="RNaseH_sf"/>
</dbReference>
<organism evidence="2 3">
    <name type="scientific">Brachionus plicatilis</name>
    <name type="common">Marine rotifer</name>
    <name type="synonym">Brachionus muelleri</name>
    <dbReference type="NCBI Taxonomy" id="10195"/>
    <lineage>
        <taxon>Eukaryota</taxon>
        <taxon>Metazoa</taxon>
        <taxon>Spiralia</taxon>
        <taxon>Gnathifera</taxon>
        <taxon>Rotifera</taxon>
        <taxon>Eurotatoria</taxon>
        <taxon>Monogononta</taxon>
        <taxon>Pseudotrocha</taxon>
        <taxon>Ploima</taxon>
        <taxon>Brachionidae</taxon>
        <taxon>Brachionus</taxon>
    </lineage>
</organism>
<dbReference type="InterPro" id="IPR038717">
    <property type="entry name" value="Tc1-like_DDE_dom"/>
</dbReference>
<reference evidence="2 3" key="1">
    <citation type="journal article" date="2018" name="Sci. Rep.">
        <title>Genomic signatures of local adaptation to the degree of environmental predictability in rotifers.</title>
        <authorList>
            <person name="Franch-Gras L."/>
            <person name="Hahn C."/>
            <person name="Garcia-Roger E.M."/>
            <person name="Carmona M.J."/>
            <person name="Serra M."/>
            <person name="Gomez A."/>
        </authorList>
    </citation>
    <scope>NUCLEOTIDE SEQUENCE [LARGE SCALE GENOMIC DNA]</scope>
    <source>
        <strain evidence="2">HYR1</strain>
    </source>
</reference>
<dbReference type="Gene3D" id="3.30.420.10">
    <property type="entry name" value="Ribonuclease H-like superfamily/Ribonuclease H"/>
    <property type="match status" value="1"/>
</dbReference>
<dbReference type="OrthoDB" id="6021633at2759"/>
<evidence type="ECO:0000313" key="2">
    <source>
        <dbReference type="EMBL" id="RNA03916.1"/>
    </source>
</evidence>
<dbReference type="GO" id="GO:0003676">
    <property type="term" value="F:nucleic acid binding"/>
    <property type="evidence" value="ECO:0007669"/>
    <property type="project" value="InterPro"/>
</dbReference>
<feature type="domain" description="Tc1-like transposase DDE" evidence="1">
    <location>
        <begin position="3"/>
        <end position="146"/>
    </location>
</feature>
<dbReference type="SUPFAM" id="SSF53098">
    <property type="entry name" value="Ribonuclease H-like"/>
    <property type="match status" value="1"/>
</dbReference>
<sequence>MDCVFIDESLIELEVHTLKHCQKKGCRYNKAPVAKHPLKLLLWGGISFRGATPICIFNGKMQSSDFINILNRNLLPFIRRVFPDTHRLVMDNDPKHNSVLTQNWLKTNSIFYWPTPAQSPDLNPIELVWHELKTYFRHKKPQTKIQFINLIGKFWEEELTPEKCRRYILHIQRVMPHVLLNNGYATDSLLIFCLN</sequence>
<dbReference type="PANTHER" id="PTHR23022:SF135">
    <property type="entry name" value="SI:DKEY-77F5.3"/>
    <property type="match status" value="1"/>
</dbReference>
<gene>
    <name evidence="2" type="ORF">BpHYR1_043267</name>
</gene>